<comment type="caution">
    <text evidence="1">The sequence shown here is derived from an EMBL/GenBank/DDBJ whole genome shotgun (WGS) entry which is preliminary data.</text>
</comment>
<gene>
    <name evidence="1" type="ORF">IQ24_01820</name>
</gene>
<proteinExistence type="predicted"/>
<protein>
    <recommendedName>
        <fullName evidence="3">Tail terminator</fullName>
    </recommendedName>
</protein>
<evidence type="ECO:0000313" key="2">
    <source>
        <dbReference type="Proteomes" id="UP000316225"/>
    </source>
</evidence>
<dbReference type="EMBL" id="VLKU01000005">
    <property type="protein sequence ID" value="TWI34305.1"/>
    <property type="molecule type" value="Genomic_DNA"/>
</dbReference>
<sequence length="140" mass="15444">MSHYRSDFRALVRGALAATARFSEFTVMRVWPGSIDAATLPVIGVLTPQERSTPDTQYTAARGTLLQIACRRLGRDEVEDVLDEDSAFIEAVVITALRRPDRSCVLEDTTIVSNSDAHVFVGTLVMSFRVTTWHPVAAHP</sequence>
<dbReference type="AlphaFoldDB" id="A0A562NQ39"/>
<accession>A0A562NQ39</accession>
<evidence type="ECO:0008006" key="3">
    <source>
        <dbReference type="Google" id="ProtNLM"/>
    </source>
</evidence>
<reference evidence="1 2" key="1">
    <citation type="journal article" date="2015" name="Stand. Genomic Sci.">
        <title>Genomic Encyclopedia of Bacterial and Archaeal Type Strains, Phase III: the genomes of soil and plant-associated and newly described type strains.</title>
        <authorList>
            <person name="Whitman W.B."/>
            <person name="Woyke T."/>
            <person name="Klenk H.P."/>
            <person name="Zhou Y."/>
            <person name="Lilburn T.G."/>
            <person name="Beck B.J."/>
            <person name="De Vos P."/>
            <person name="Vandamme P."/>
            <person name="Eisen J.A."/>
            <person name="Garrity G."/>
            <person name="Hugenholtz P."/>
            <person name="Kyrpides N.C."/>
        </authorList>
    </citation>
    <scope>NUCLEOTIDE SEQUENCE [LARGE SCALE GENOMIC DNA]</scope>
    <source>
        <strain evidence="1 2">CGMCC 1.5364</strain>
    </source>
</reference>
<evidence type="ECO:0000313" key="1">
    <source>
        <dbReference type="EMBL" id="TWI34305.1"/>
    </source>
</evidence>
<dbReference type="RefSeq" id="WP_145397646.1">
    <property type="nucleotide sequence ID" value="NZ_VLKU01000005.1"/>
</dbReference>
<dbReference type="OrthoDB" id="7875220at2"/>
<name>A0A562NQ39_9RHOB</name>
<organism evidence="1 2">
    <name type="scientific">Paracoccus sulfuroxidans</name>
    <dbReference type="NCBI Taxonomy" id="384678"/>
    <lineage>
        <taxon>Bacteria</taxon>
        <taxon>Pseudomonadati</taxon>
        <taxon>Pseudomonadota</taxon>
        <taxon>Alphaproteobacteria</taxon>
        <taxon>Rhodobacterales</taxon>
        <taxon>Paracoccaceae</taxon>
        <taxon>Paracoccus</taxon>
    </lineage>
</organism>
<dbReference type="Proteomes" id="UP000316225">
    <property type="component" value="Unassembled WGS sequence"/>
</dbReference>
<keyword evidence="2" id="KW-1185">Reference proteome</keyword>